<feature type="domain" description="Proteasome activator Blm10 middle HEAT repeats region" evidence="10">
    <location>
        <begin position="340"/>
        <end position="853"/>
    </location>
</feature>
<dbReference type="Proteomes" id="UP000054097">
    <property type="component" value="Unassembled WGS sequence"/>
</dbReference>
<evidence type="ECO:0000256" key="7">
    <source>
        <dbReference type="ARBA" id="ARBA00023204"/>
    </source>
</evidence>
<dbReference type="STRING" id="933852.A0A0C3ANC9"/>
<gene>
    <name evidence="12" type="ORF">M408DRAFT_73220</name>
</gene>
<dbReference type="PANTHER" id="PTHR32170:SF3">
    <property type="entry name" value="PROTEASOME ACTIVATOR COMPLEX SUBUNIT 4"/>
    <property type="match status" value="1"/>
</dbReference>
<protein>
    <recommendedName>
        <fullName evidence="14">Proteasome activator complex subunit 4 C-terminal domain-containing protein</fullName>
    </recommendedName>
</protein>
<evidence type="ECO:0000256" key="3">
    <source>
        <dbReference type="ARBA" id="ARBA00005739"/>
    </source>
</evidence>
<comment type="similarity">
    <text evidence="3">Belongs to the BLM10 family.</text>
</comment>
<evidence type="ECO:0000256" key="1">
    <source>
        <dbReference type="ARBA" id="ARBA00004324"/>
    </source>
</evidence>
<keyword evidence="8" id="KW-0539">Nucleus</keyword>
<sequence>MPPSFVSLEGPGFDHEHAHQLAVRLQLLPYETESEQRADELLDTFITKTIAATNAKDIDSIVQWGVEAMQEWSVLRRSMTRSKRAAIVKFFYQMTLVPGLKRKHMRSFVKCIRQVSFLEGDGRRLLDSHELTLDWRPLWNRIKGEIHSETTSTAQLIELAWTCKEYFPVQEIPNMLQEMIPLLNPETPSLVAAIFSSFLPTSQPRAFLPLFLQLAESFNSILMWMYLLEVIAESTERYMIFSKDKTEFKDVGIFTSSEWQLLVSKTLSELMPFDTVVRTDRQGSLLSKLRKPQYQPDAIAMLVIYSMSVDGPARSTPDPGAKEGTTKSGYLGGSKALDSLATFMMSKEILFHPSQSSSVTRSLTAMTEAFARRFIYRWTEEASNSCTTPQERRLTKEMKKAFTELLCTPILMAIFSKDGDTASRARSTLRSLAYLEPDVIMPQFLERAYNGLEAINETHRTTAVLHAMAEVALPLVSEKIWFGGQKHVMPLLELCLPGIDLNDPAKTVATASFVSNVLMTVPVMSLVGKADSGDVPMSPLLDTMGEMVVGPSEDREAERTLVVESTANFEDWVQAFMDRCISLYETLPEEGGRSKRTGGKQEEAMLSSLREATDIICTQLSDDIFDALLGRIYDFASTNTKLNSMKAFCQLLRRMARTQPKKTLDKFVPLCVRQIRTELEHGAASIPTTTTLDIVHSDTALLWSLSLLQASLAESGTALLHHKETLLDLVKLLVDKVKSERAYSLTGSIIKTMFYALTAVYPSNRKAFNAEEWARAANDRNSHRHWGKFYEGHEVKVQWHVPTEVEVAFALQMLQEITIPAMLIVERLIDVPASERDKIWRNDFVSNPSYLHLNAVTSSWRGLDTLISLNGGDSLSEAVRKEYDVPELQQHPFLPLASLCLTDPKDSRYQTVIRYREQLGKVLHSAAVSLRAEKTEDHTDAFLALITAIDTYLFHHGIKDDTARRKRSLFDTGRRNWVFCRRQYDMPRNYWTKFAECDHNYRLQHLARCRPYTDIDKALVLEVLELCRSPYVKVRKTAQNLAQAIAGVSDSHSEYVVTRMIDFLRSDSRIDRADKALDFSDRIKGDLHTIRSGTLPSLAVNNPILCKQFFISLLDLQYHDKNSIQNLMSTVFDLGIHALRQEAPIILPDDTGVVQAIKDLAGVFPTRDRNLEKLAQDKLSIRFFQLNGAIQSSFLEILDIAQSPTTHWKYAQMALNALTHMRSREIIPPAAYVRYLTNCTVHTHPTIRSGGRNGLDMVFYHVQIRTYCNSPQALWTSDGHCNLHRKVRPVNTNDFVERANREVTTTNGELYFDGTHTYCYGWVLWGDVYGHLPHTSESMWDWDSASQPMLNEVREVLQSEGYFTKLVKYYAEEPNVDPASLDTRDDCVRWIHRICEMYGSEFFEAICEAVEPLWTDENRFKQRACLEIVSGVISGSKHWGPEATEALWKWFMARWPAIYQNIKPDTLFWESIISWCFTGRDPRRSQPMIDWLFALDWDLANDSAFTLRKQLRFMANFYHAVAPRYYLPQAERMLNIMFQNMQTPFEVVVATCVLSILTDLAQWRPCYRNINELMQACIKLDDPFETRKATFALQFETAAKDMAKWRKERLAPPHALQSDFDRAAATVMQMMMGGISISSAYIFMPYLDILLPELIGIAEITDNPMLNALSTGLTRMVLSISLPTLYIRPLFRSLVVMFQTSPSWRVRQRASSMIPAIFLRYLERWSDADDVPQMLEVMLKSLEDANVEVRQTASVNLALVIRSSTLQLQVLTLKKRFIKQTRKIPLPTRSAGTYEDALRRRHGAVLGLIALARSYPFTVPEWMPALVETLAKYATEPMPVGNSVRAFGQEFQQNHQDNWHADAKLFNEDQTLALSTIVSGTSYCESLNFENNREKDFLIYFRISDA</sequence>
<keyword evidence="13" id="KW-1185">Reference proteome</keyword>
<dbReference type="GO" id="GO:0005829">
    <property type="term" value="C:cytosol"/>
    <property type="evidence" value="ECO:0007669"/>
    <property type="project" value="TreeGrafter"/>
</dbReference>
<evidence type="ECO:0000259" key="10">
    <source>
        <dbReference type="Pfam" id="PF16507"/>
    </source>
</evidence>
<proteinExistence type="inferred from homology"/>
<dbReference type="InterPro" id="IPR032430">
    <property type="entry name" value="Blm10_mid"/>
</dbReference>
<dbReference type="GO" id="GO:0010499">
    <property type="term" value="P:proteasomal ubiquitin-independent protein catabolic process"/>
    <property type="evidence" value="ECO:0007669"/>
    <property type="project" value="TreeGrafter"/>
</dbReference>
<evidence type="ECO:0000313" key="12">
    <source>
        <dbReference type="EMBL" id="KIM26080.1"/>
    </source>
</evidence>
<dbReference type="EMBL" id="KN824309">
    <property type="protein sequence ID" value="KIM26080.1"/>
    <property type="molecule type" value="Genomic_DNA"/>
</dbReference>
<dbReference type="PANTHER" id="PTHR32170">
    <property type="entry name" value="PROTEASOME ACTIVATOR COMPLEX SUBUNIT 4"/>
    <property type="match status" value="1"/>
</dbReference>
<dbReference type="GO" id="GO:0006281">
    <property type="term" value="P:DNA repair"/>
    <property type="evidence" value="ECO:0007669"/>
    <property type="project" value="UniProtKB-KW"/>
</dbReference>
<dbReference type="InterPro" id="IPR035309">
    <property type="entry name" value="PSME4"/>
</dbReference>
<evidence type="ECO:0000256" key="5">
    <source>
        <dbReference type="ARBA" id="ARBA00022737"/>
    </source>
</evidence>
<dbReference type="Pfam" id="PF23096">
    <property type="entry name" value="HEAT_PSME4"/>
    <property type="match status" value="1"/>
</dbReference>
<evidence type="ECO:0000256" key="4">
    <source>
        <dbReference type="ARBA" id="ARBA00022490"/>
    </source>
</evidence>
<evidence type="ECO:0000256" key="6">
    <source>
        <dbReference type="ARBA" id="ARBA00022763"/>
    </source>
</evidence>
<dbReference type="GO" id="GO:0016504">
    <property type="term" value="F:peptidase activator activity"/>
    <property type="evidence" value="ECO:0007669"/>
    <property type="project" value="InterPro"/>
</dbReference>
<dbReference type="GO" id="GO:0070628">
    <property type="term" value="F:proteasome binding"/>
    <property type="evidence" value="ECO:0007669"/>
    <property type="project" value="InterPro"/>
</dbReference>
<dbReference type="InterPro" id="IPR011989">
    <property type="entry name" value="ARM-like"/>
</dbReference>
<keyword evidence="6" id="KW-0227">DNA damage</keyword>
<organism evidence="12 13">
    <name type="scientific">Serendipita vermifera MAFF 305830</name>
    <dbReference type="NCBI Taxonomy" id="933852"/>
    <lineage>
        <taxon>Eukaryota</taxon>
        <taxon>Fungi</taxon>
        <taxon>Dikarya</taxon>
        <taxon>Basidiomycota</taxon>
        <taxon>Agaricomycotina</taxon>
        <taxon>Agaricomycetes</taxon>
        <taxon>Sebacinales</taxon>
        <taxon>Serendipitaceae</taxon>
        <taxon>Serendipita</taxon>
    </lineage>
</organism>
<reference evidence="12 13" key="1">
    <citation type="submission" date="2014-04" db="EMBL/GenBank/DDBJ databases">
        <authorList>
            <consortium name="DOE Joint Genome Institute"/>
            <person name="Kuo A."/>
            <person name="Zuccaro A."/>
            <person name="Kohler A."/>
            <person name="Nagy L.G."/>
            <person name="Floudas D."/>
            <person name="Copeland A."/>
            <person name="Barry K.W."/>
            <person name="Cichocki N."/>
            <person name="Veneault-Fourrey C."/>
            <person name="LaButti K."/>
            <person name="Lindquist E.A."/>
            <person name="Lipzen A."/>
            <person name="Lundell T."/>
            <person name="Morin E."/>
            <person name="Murat C."/>
            <person name="Sun H."/>
            <person name="Tunlid A."/>
            <person name="Henrissat B."/>
            <person name="Grigoriev I.V."/>
            <person name="Hibbett D.S."/>
            <person name="Martin F."/>
            <person name="Nordberg H.P."/>
            <person name="Cantor M.N."/>
            <person name="Hua S.X."/>
        </authorList>
    </citation>
    <scope>NUCLEOTIDE SEQUENCE [LARGE SCALE GENOMIC DNA]</scope>
    <source>
        <strain evidence="12 13">MAFF 305830</strain>
    </source>
</reference>
<feature type="domain" description="Proteasome activator complex subunit 4-like HEAT repeat-like" evidence="11">
    <location>
        <begin position="1352"/>
        <end position="1511"/>
    </location>
</feature>
<keyword evidence="7" id="KW-0234">DNA repair</keyword>
<comment type="subcellular location">
    <subcellularLocation>
        <location evidence="2">Cytoplasm</location>
    </subcellularLocation>
    <subcellularLocation>
        <location evidence="1">Nucleus speckle</location>
    </subcellularLocation>
</comment>
<feature type="domain" description="Proteasome activator complex subunit 4 C-terminal" evidence="9">
    <location>
        <begin position="1799"/>
        <end position="1884"/>
    </location>
</feature>
<evidence type="ECO:0000256" key="8">
    <source>
        <dbReference type="ARBA" id="ARBA00023242"/>
    </source>
</evidence>
<evidence type="ECO:0000256" key="2">
    <source>
        <dbReference type="ARBA" id="ARBA00004496"/>
    </source>
</evidence>
<name>A0A0C3ANC9_SERVB</name>
<evidence type="ECO:0000313" key="13">
    <source>
        <dbReference type="Proteomes" id="UP000054097"/>
    </source>
</evidence>
<evidence type="ECO:0000259" key="11">
    <source>
        <dbReference type="Pfam" id="PF23096"/>
    </source>
</evidence>
<keyword evidence="4" id="KW-0963">Cytoplasm</keyword>
<evidence type="ECO:0008006" key="14">
    <source>
        <dbReference type="Google" id="ProtNLM"/>
    </source>
</evidence>
<dbReference type="Pfam" id="PF16507">
    <property type="entry name" value="HEAT_PSME4_mid"/>
    <property type="match status" value="1"/>
</dbReference>
<evidence type="ECO:0000259" key="9">
    <source>
        <dbReference type="Pfam" id="PF11919"/>
    </source>
</evidence>
<dbReference type="InterPro" id="IPR021843">
    <property type="entry name" value="PSME4_C"/>
</dbReference>
<dbReference type="SUPFAM" id="SSF48371">
    <property type="entry name" value="ARM repeat"/>
    <property type="match status" value="2"/>
</dbReference>
<dbReference type="HOGENOM" id="CLU_000772_3_0_1"/>
<dbReference type="GO" id="GO:0016607">
    <property type="term" value="C:nuclear speck"/>
    <property type="evidence" value="ECO:0007669"/>
    <property type="project" value="UniProtKB-SubCell"/>
</dbReference>
<accession>A0A0C3ANC9</accession>
<keyword evidence="5" id="KW-0677">Repeat</keyword>
<reference evidence="13" key="2">
    <citation type="submission" date="2015-01" db="EMBL/GenBank/DDBJ databases">
        <title>Evolutionary Origins and Diversification of the Mycorrhizal Mutualists.</title>
        <authorList>
            <consortium name="DOE Joint Genome Institute"/>
            <consortium name="Mycorrhizal Genomics Consortium"/>
            <person name="Kohler A."/>
            <person name="Kuo A."/>
            <person name="Nagy L.G."/>
            <person name="Floudas D."/>
            <person name="Copeland A."/>
            <person name="Barry K.W."/>
            <person name="Cichocki N."/>
            <person name="Veneault-Fourrey C."/>
            <person name="LaButti K."/>
            <person name="Lindquist E.A."/>
            <person name="Lipzen A."/>
            <person name="Lundell T."/>
            <person name="Morin E."/>
            <person name="Murat C."/>
            <person name="Riley R."/>
            <person name="Ohm R."/>
            <person name="Sun H."/>
            <person name="Tunlid A."/>
            <person name="Henrissat B."/>
            <person name="Grigoriev I.V."/>
            <person name="Hibbett D.S."/>
            <person name="Martin F."/>
        </authorList>
    </citation>
    <scope>NUCLEOTIDE SEQUENCE [LARGE SCALE GENOMIC DNA]</scope>
    <source>
        <strain evidence="13">MAFF 305830</strain>
    </source>
</reference>
<dbReference type="InterPro" id="IPR055455">
    <property type="entry name" value="HEAT_PSME4"/>
</dbReference>
<dbReference type="Gene3D" id="1.25.10.10">
    <property type="entry name" value="Leucine-rich Repeat Variant"/>
    <property type="match status" value="1"/>
</dbReference>
<dbReference type="InterPro" id="IPR016024">
    <property type="entry name" value="ARM-type_fold"/>
</dbReference>
<dbReference type="Pfam" id="PF11919">
    <property type="entry name" value="PSME4_C"/>
    <property type="match status" value="1"/>
</dbReference>
<dbReference type="OrthoDB" id="17907at2759"/>